<evidence type="ECO:0000313" key="2">
    <source>
        <dbReference type="Proteomes" id="UP001276659"/>
    </source>
</evidence>
<keyword evidence="2" id="KW-1185">Reference proteome</keyword>
<dbReference type="Gene3D" id="3.40.50.720">
    <property type="entry name" value="NAD(P)-binding Rossmann-like Domain"/>
    <property type="match status" value="1"/>
</dbReference>
<dbReference type="EMBL" id="JASNWA010000010">
    <property type="protein sequence ID" value="KAK3168204.1"/>
    <property type="molecule type" value="Genomic_DNA"/>
</dbReference>
<accession>A0AAE0DG23</accession>
<reference evidence="1" key="1">
    <citation type="submission" date="2022-11" db="EMBL/GenBank/DDBJ databases">
        <title>Chromosomal genome sequence assembly and mating type (MAT) locus characterization of the leprose asexual lichenized fungus Lepraria neglecta (Nyl.) Erichsen.</title>
        <authorList>
            <person name="Allen J.L."/>
            <person name="Pfeffer B."/>
        </authorList>
    </citation>
    <scope>NUCLEOTIDE SEQUENCE</scope>
    <source>
        <strain evidence="1">Allen 5258</strain>
    </source>
</reference>
<sequence>MATVTLFSAPISEEYIYALVYDTQMHMTSQALIPNDGSSISAPPKIDLPKIELTLFHLQFFENLQKIPPKDLYGDIPCILWLRVTALLPLSARISYCVGKNLAVKAIWKFVEEEKPSYTVTNFLPALIFEPPLQQVRDLKKLNFSKAKLYSRFDGANKVVSGTTFPAYASILDK</sequence>
<name>A0AAE0DG23_9LECA</name>
<proteinExistence type="predicted"/>
<evidence type="ECO:0000313" key="1">
    <source>
        <dbReference type="EMBL" id="KAK3168204.1"/>
    </source>
</evidence>
<gene>
    <name evidence="1" type="ORF">OEA41_004650</name>
</gene>
<organism evidence="1 2">
    <name type="scientific">Lepraria neglecta</name>
    <dbReference type="NCBI Taxonomy" id="209136"/>
    <lineage>
        <taxon>Eukaryota</taxon>
        <taxon>Fungi</taxon>
        <taxon>Dikarya</taxon>
        <taxon>Ascomycota</taxon>
        <taxon>Pezizomycotina</taxon>
        <taxon>Lecanoromycetes</taxon>
        <taxon>OSLEUM clade</taxon>
        <taxon>Lecanoromycetidae</taxon>
        <taxon>Lecanorales</taxon>
        <taxon>Lecanorineae</taxon>
        <taxon>Stereocaulaceae</taxon>
        <taxon>Lepraria</taxon>
    </lineage>
</organism>
<comment type="caution">
    <text evidence="1">The sequence shown here is derived from an EMBL/GenBank/DDBJ whole genome shotgun (WGS) entry which is preliminary data.</text>
</comment>
<dbReference type="Proteomes" id="UP001276659">
    <property type="component" value="Unassembled WGS sequence"/>
</dbReference>
<dbReference type="AlphaFoldDB" id="A0AAE0DG23"/>
<protein>
    <submittedName>
        <fullName evidence="1">Uncharacterized protein</fullName>
    </submittedName>
</protein>